<dbReference type="EMBL" id="NOXS01000030">
    <property type="protein sequence ID" value="OYQ19692.1"/>
    <property type="molecule type" value="Genomic_DNA"/>
</dbReference>
<name>A0A255XS01_9PROT</name>
<feature type="domain" description="Soluble ligand binding" evidence="4">
    <location>
        <begin position="113"/>
        <end position="160"/>
    </location>
</feature>
<evidence type="ECO:0000259" key="3">
    <source>
        <dbReference type="Pfam" id="PF02563"/>
    </source>
</evidence>
<feature type="chain" id="PRO_5013055816" evidence="2">
    <location>
        <begin position="23"/>
        <end position="186"/>
    </location>
</feature>
<feature type="domain" description="Polysaccharide export protein N-terminal" evidence="3">
    <location>
        <begin position="36"/>
        <end position="106"/>
    </location>
</feature>
<keyword evidence="1 2" id="KW-0732">Signal</keyword>
<evidence type="ECO:0000259" key="4">
    <source>
        <dbReference type="Pfam" id="PF10531"/>
    </source>
</evidence>
<proteinExistence type="predicted"/>
<sequence>MITRRRCLALLPVSLILGKAFGAAGQTPVPEVGIGEYRLGPGDKVRVHVFNEPDLSGDFDIDGTGQLALPLIGTIQAGGLRLMELEALITKALAGGYLKNPRVTAVILTYRPFYIYGEVRLPGGYAYVNGMRMVNAVVLAGGYTPRARQGRLLVTRLVNGQKTELEATDDTPVLPGDIIRVPERFF</sequence>
<accession>A0A255XS01</accession>
<dbReference type="RefSeq" id="WP_094408111.1">
    <property type="nucleotide sequence ID" value="NZ_BMJZ01000006.1"/>
</dbReference>
<protein>
    <submittedName>
        <fullName evidence="5">Uncharacterized protein</fullName>
    </submittedName>
</protein>
<dbReference type="Gene3D" id="3.10.560.10">
    <property type="entry name" value="Outer membrane lipoprotein wza domain like"/>
    <property type="match status" value="1"/>
</dbReference>
<evidence type="ECO:0000313" key="5">
    <source>
        <dbReference type="EMBL" id="OYQ19692.1"/>
    </source>
</evidence>
<feature type="signal peptide" evidence="2">
    <location>
        <begin position="1"/>
        <end position="22"/>
    </location>
</feature>
<dbReference type="PANTHER" id="PTHR33619:SF3">
    <property type="entry name" value="POLYSACCHARIDE EXPORT PROTEIN GFCE-RELATED"/>
    <property type="match status" value="1"/>
</dbReference>
<evidence type="ECO:0000256" key="1">
    <source>
        <dbReference type="ARBA" id="ARBA00022729"/>
    </source>
</evidence>
<reference evidence="5 6" key="1">
    <citation type="submission" date="2017-07" db="EMBL/GenBank/DDBJ databases">
        <title>Elstera cyanobacteriorum sp. nov., a novel bacterium isolated from cyanobacterial aggregates in a eutrophic lake.</title>
        <authorList>
            <person name="Cai H."/>
        </authorList>
    </citation>
    <scope>NUCLEOTIDE SEQUENCE [LARGE SCALE GENOMIC DNA]</scope>
    <source>
        <strain evidence="5 6">TH019</strain>
    </source>
</reference>
<dbReference type="InterPro" id="IPR049712">
    <property type="entry name" value="Poly_export"/>
</dbReference>
<evidence type="ECO:0000313" key="6">
    <source>
        <dbReference type="Proteomes" id="UP000216361"/>
    </source>
</evidence>
<dbReference type="PANTHER" id="PTHR33619">
    <property type="entry name" value="POLYSACCHARIDE EXPORT PROTEIN GFCE-RELATED"/>
    <property type="match status" value="1"/>
</dbReference>
<dbReference type="AlphaFoldDB" id="A0A255XS01"/>
<comment type="caution">
    <text evidence="5">The sequence shown here is derived from an EMBL/GenBank/DDBJ whole genome shotgun (WGS) entry which is preliminary data.</text>
</comment>
<dbReference type="Proteomes" id="UP000216361">
    <property type="component" value="Unassembled WGS sequence"/>
</dbReference>
<dbReference type="InterPro" id="IPR003715">
    <property type="entry name" value="Poly_export_N"/>
</dbReference>
<dbReference type="OrthoDB" id="197007at2"/>
<evidence type="ECO:0000256" key="2">
    <source>
        <dbReference type="SAM" id="SignalP"/>
    </source>
</evidence>
<keyword evidence="6" id="KW-1185">Reference proteome</keyword>
<gene>
    <name evidence="5" type="ORF">CHR90_06095</name>
</gene>
<dbReference type="Pfam" id="PF02563">
    <property type="entry name" value="Poly_export"/>
    <property type="match status" value="1"/>
</dbReference>
<organism evidence="5 6">
    <name type="scientific">Elstera cyanobacteriorum</name>
    <dbReference type="NCBI Taxonomy" id="2022747"/>
    <lineage>
        <taxon>Bacteria</taxon>
        <taxon>Pseudomonadati</taxon>
        <taxon>Pseudomonadota</taxon>
        <taxon>Alphaproteobacteria</taxon>
        <taxon>Rhodospirillales</taxon>
        <taxon>Rhodospirillaceae</taxon>
        <taxon>Elstera</taxon>
    </lineage>
</organism>
<dbReference type="GO" id="GO:0015159">
    <property type="term" value="F:polysaccharide transmembrane transporter activity"/>
    <property type="evidence" value="ECO:0007669"/>
    <property type="project" value="InterPro"/>
</dbReference>
<dbReference type="Pfam" id="PF10531">
    <property type="entry name" value="SLBB"/>
    <property type="match status" value="1"/>
</dbReference>
<dbReference type="InterPro" id="IPR019554">
    <property type="entry name" value="Soluble_ligand-bd"/>
</dbReference>